<dbReference type="Proteomes" id="UP000013961">
    <property type="component" value="Chromosome"/>
</dbReference>
<dbReference type="KEGG" id="mabb:MASS_1547"/>
<accession>A0AB33A8Y0</accession>
<protein>
    <submittedName>
        <fullName evidence="1">Uncharacterized protein</fullName>
    </submittedName>
</protein>
<proteinExistence type="predicted"/>
<gene>
    <name evidence="1" type="ORF">MASS_1547</name>
</gene>
<dbReference type="EMBL" id="CP004374">
    <property type="protein sequence ID" value="AGM28149.1"/>
    <property type="molecule type" value="Genomic_DNA"/>
</dbReference>
<sequence length="44" mass="4942">MFEHGNFVMDLCDECLGVMKNIKASLGPTCRFCGESWSMLVMPL</sequence>
<name>A0AB33A8Y0_9MYCO</name>
<evidence type="ECO:0000313" key="2">
    <source>
        <dbReference type="Proteomes" id="UP000013961"/>
    </source>
</evidence>
<reference evidence="1 2" key="1">
    <citation type="journal article" date="2013" name="Genome Announc.">
        <title>Complete Genome Sequence of Mycobacterium massiliense Clinical Strain Asan 50594, Belonging to the Type II Genotype.</title>
        <authorList>
            <person name="Kim B.J."/>
            <person name="Kim B.R."/>
            <person name="Hong S.H."/>
            <person name="Seok S.H."/>
            <person name="Kook Y.H."/>
            <person name="Kim B.J."/>
        </authorList>
    </citation>
    <scope>NUCLEOTIDE SEQUENCE [LARGE SCALE GENOMIC DNA]</scope>
    <source>
        <strain evidence="1 2">50594</strain>
    </source>
</reference>
<dbReference type="AlphaFoldDB" id="A0AB33A8Y0"/>
<organism evidence="1 2">
    <name type="scientific">Mycobacteroides abscessus subsp. bolletii 50594</name>
    <dbReference type="NCBI Taxonomy" id="1303024"/>
    <lineage>
        <taxon>Bacteria</taxon>
        <taxon>Bacillati</taxon>
        <taxon>Actinomycetota</taxon>
        <taxon>Actinomycetes</taxon>
        <taxon>Mycobacteriales</taxon>
        <taxon>Mycobacteriaceae</taxon>
        <taxon>Mycobacteroides</taxon>
        <taxon>Mycobacteroides abscessus</taxon>
    </lineage>
</organism>
<evidence type="ECO:0000313" key="1">
    <source>
        <dbReference type="EMBL" id="AGM28149.1"/>
    </source>
</evidence>